<reference evidence="2" key="1">
    <citation type="journal article" date="2022" name="Int. J. Mol. Sci.">
        <title>Draft Genome of Tanacetum Coccineum: Genomic Comparison of Closely Related Tanacetum-Family Plants.</title>
        <authorList>
            <person name="Yamashiro T."/>
            <person name="Shiraishi A."/>
            <person name="Nakayama K."/>
            <person name="Satake H."/>
        </authorList>
    </citation>
    <scope>NUCLEOTIDE SEQUENCE</scope>
</reference>
<name>A0ABQ5EKX1_9ASTR</name>
<evidence type="ECO:0000256" key="1">
    <source>
        <dbReference type="SAM" id="MobiDB-lite"/>
    </source>
</evidence>
<evidence type="ECO:0008006" key="4">
    <source>
        <dbReference type="Google" id="ProtNLM"/>
    </source>
</evidence>
<feature type="compositionally biased region" description="Polar residues" evidence="1">
    <location>
        <begin position="85"/>
        <end position="94"/>
    </location>
</feature>
<evidence type="ECO:0000313" key="2">
    <source>
        <dbReference type="EMBL" id="GJT51177.1"/>
    </source>
</evidence>
<feature type="region of interest" description="Disordered" evidence="1">
    <location>
        <begin position="142"/>
        <end position="165"/>
    </location>
</feature>
<reference evidence="2" key="2">
    <citation type="submission" date="2022-01" db="EMBL/GenBank/DDBJ databases">
        <authorList>
            <person name="Yamashiro T."/>
            <person name="Shiraishi A."/>
            <person name="Satake H."/>
            <person name="Nakayama K."/>
        </authorList>
    </citation>
    <scope>NUCLEOTIDE SEQUENCE</scope>
</reference>
<comment type="caution">
    <text evidence="2">The sequence shown here is derived from an EMBL/GenBank/DDBJ whole genome shotgun (WGS) entry which is preliminary data.</text>
</comment>
<accession>A0ABQ5EKX1</accession>
<feature type="compositionally biased region" description="Polar residues" evidence="1">
    <location>
        <begin position="21"/>
        <end position="38"/>
    </location>
</feature>
<feature type="region of interest" description="Disordered" evidence="1">
    <location>
        <begin position="59"/>
        <end position="94"/>
    </location>
</feature>
<proteinExistence type="predicted"/>
<organism evidence="2 3">
    <name type="scientific">Tanacetum coccineum</name>
    <dbReference type="NCBI Taxonomy" id="301880"/>
    <lineage>
        <taxon>Eukaryota</taxon>
        <taxon>Viridiplantae</taxon>
        <taxon>Streptophyta</taxon>
        <taxon>Embryophyta</taxon>
        <taxon>Tracheophyta</taxon>
        <taxon>Spermatophyta</taxon>
        <taxon>Magnoliopsida</taxon>
        <taxon>eudicotyledons</taxon>
        <taxon>Gunneridae</taxon>
        <taxon>Pentapetalae</taxon>
        <taxon>asterids</taxon>
        <taxon>campanulids</taxon>
        <taxon>Asterales</taxon>
        <taxon>Asteraceae</taxon>
        <taxon>Asteroideae</taxon>
        <taxon>Anthemideae</taxon>
        <taxon>Anthemidinae</taxon>
        <taxon>Tanacetum</taxon>
    </lineage>
</organism>
<feature type="compositionally biased region" description="Polar residues" evidence="1">
    <location>
        <begin position="59"/>
        <end position="71"/>
    </location>
</feature>
<feature type="region of interest" description="Disordered" evidence="1">
    <location>
        <begin position="21"/>
        <end position="44"/>
    </location>
</feature>
<feature type="compositionally biased region" description="Polar residues" evidence="1">
    <location>
        <begin position="151"/>
        <end position="165"/>
    </location>
</feature>
<dbReference type="Proteomes" id="UP001151760">
    <property type="component" value="Unassembled WGS sequence"/>
</dbReference>
<protein>
    <recommendedName>
        <fullName evidence="4">Integrase, catalytic region, zinc finger, CCHC-type, peptidase aspartic, catalytic</fullName>
    </recommendedName>
</protein>
<gene>
    <name evidence="2" type="ORF">Tco_0977334</name>
</gene>
<keyword evidence="3" id="KW-1185">Reference proteome</keyword>
<sequence>MIRSYENAKLRAQLFDKVSEQVDTTKGTSTNTKFANQSTERKPSLQPVRKNLVVRQPNAFQSEHTTSSKNRVPQKVDETNDLSKPVTSNSVPTPQESKIVKHDNVIAPGMFRINPFKPSREEKWSPTGRLFDIKGKIIASSESESQSDCSNGDNACTSNPSEPTNKRFPNSTSFFLAGTVRFGNDHVAAILGFGDLQWGNILITRVYFFEALGHNLFSVGQFCDSDLEVAFRRNTCLVRNLEGVDLLKGTVSTNLYTTIAMKFGLYIPNLPYGSSNFYHQWIVASTFIPPQL</sequence>
<evidence type="ECO:0000313" key="3">
    <source>
        <dbReference type="Proteomes" id="UP001151760"/>
    </source>
</evidence>
<dbReference type="EMBL" id="BQNB010016384">
    <property type="protein sequence ID" value="GJT51177.1"/>
    <property type="molecule type" value="Genomic_DNA"/>
</dbReference>